<sequence>MSVLHQQKRTTRLCVALAVAGGMLAIAACGGGSGSGGDGKVTLRVSWWGDASRDKITEQAVALFEKQNPNIEIKSSYSDWGSYYDQLTTKVAAGDTPDVFAIEIRKLGEFARRDTLADLKGLVNTADLDQKLLTSGVVDGTQYGIPTGANAFAVMANTSVFKKAGVPIPDDSSWTWEDYQKVSAELGAAGGSGIYGTQLNFNDAFLKVFAAQHGEPLYKDGKFGVSAGTLADWFQLSVDMIKAKGSPDANLSNELGSDSIEQSLIGTNKGGMGMYWTNQLSAASTASGGQIDLLRMPRDAGATTGGMFLQPTMFWAVGAHSKQQKAAGKLVDFLVNDPQAAKILGSDRGLPMNSKVLAEIRDSLPAADQASLAYVDKVRTTLADSPTAYPNGAADIPDMLQRYGQDVISGHKTPEAAAKAFLKEADSTLS</sequence>
<gene>
    <name evidence="2" type="ORF">HCN08_23410</name>
</gene>
<feature type="signal peptide" evidence="1">
    <location>
        <begin position="1"/>
        <end position="27"/>
    </location>
</feature>
<dbReference type="PANTHER" id="PTHR43649">
    <property type="entry name" value="ARABINOSE-BINDING PROTEIN-RELATED"/>
    <property type="match status" value="1"/>
</dbReference>
<protein>
    <submittedName>
        <fullName evidence="2">Extracellular solute-binding protein</fullName>
    </submittedName>
</protein>
<evidence type="ECO:0000256" key="1">
    <source>
        <dbReference type="SAM" id="SignalP"/>
    </source>
</evidence>
<keyword evidence="1" id="KW-0732">Signal</keyword>
<dbReference type="EMBL" id="JAATEJ010000021">
    <property type="protein sequence ID" value="NJP46331.1"/>
    <property type="molecule type" value="Genomic_DNA"/>
</dbReference>
<reference evidence="2 3" key="1">
    <citation type="submission" date="2020-03" db="EMBL/GenBank/DDBJ databases">
        <title>WGS of actinomycetes isolated from Thailand.</title>
        <authorList>
            <person name="Thawai C."/>
        </authorList>
    </citation>
    <scope>NUCLEOTIDE SEQUENCE [LARGE SCALE GENOMIC DNA]</scope>
    <source>
        <strain evidence="2 3">PRB2-1</strain>
    </source>
</reference>
<evidence type="ECO:0000313" key="3">
    <source>
        <dbReference type="Proteomes" id="UP000734511"/>
    </source>
</evidence>
<dbReference type="SUPFAM" id="SSF53850">
    <property type="entry name" value="Periplasmic binding protein-like II"/>
    <property type="match status" value="1"/>
</dbReference>
<name>A0ABX0ZUT5_9ACTN</name>
<dbReference type="InterPro" id="IPR050490">
    <property type="entry name" value="Bact_solute-bd_prot1"/>
</dbReference>
<organism evidence="2 3">
    <name type="scientific">Actinacidiphila epipremni</name>
    <dbReference type="NCBI Taxonomy" id="2053013"/>
    <lineage>
        <taxon>Bacteria</taxon>
        <taxon>Bacillati</taxon>
        <taxon>Actinomycetota</taxon>
        <taxon>Actinomycetes</taxon>
        <taxon>Kitasatosporales</taxon>
        <taxon>Streptomycetaceae</taxon>
        <taxon>Actinacidiphila</taxon>
    </lineage>
</organism>
<accession>A0ABX0ZUT5</accession>
<dbReference type="Proteomes" id="UP000734511">
    <property type="component" value="Unassembled WGS sequence"/>
</dbReference>
<dbReference type="RefSeq" id="WP_167985193.1">
    <property type="nucleotide sequence ID" value="NZ_JAATEJ010000021.1"/>
</dbReference>
<evidence type="ECO:0000313" key="2">
    <source>
        <dbReference type="EMBL" id="NJP46331.1"/>
    </source>
</evidence>
<keyword evidence="3" id="KW-1185">Reference proteome</keyword>
<comment type="caution">
    <text evidence="2">The sequence shown here is derived from an EMBL/GenBank/DDBJ whole genome shotgun (WGS) entry which is preliminary data.</text>
</comment>
<dbReference type="PANTHER" id="PTHR43649:SF11">
    <property type="entry name" value="ABC TRANSPORTER SUBSTRATE-BINDING PROTEIN YESO-RELATED"/>
    <property type="match status" value="1"/>
</dbReference>
<feature type="chain" id="PRO_5046875765" evidence="1">
    <location>
        <begin position="28"/>
        <end position="430"/>
    </location>
</feature>
<proteinExistence type="predicted"/>
<dbReference type="InterPro" id="IPR006059">
    <property type="entry name" value="SBP"/>
</dbReference>
<dbReference type="Pfam" id="PF01547">
    <property type="entry name" value="SBP_bac_1"/>
    <property type="match status" value="1"/>
</dbReference>
<dbReference type="Gene3D" id="3.40.190.10">
    <property type="entry name" value="Periplasmic binding protein-like II"/>
    <property type="match status" value="2"/>
</dbReference>